<name>A0AAD9PA53_RIDPI</name>
<organism evidence="1 2">
    <name type="scientific">Ridgeia piscesae</name>
    <name type="common">Tubeworm</name>
    <dbReference type="NCBI Taxonomy" id="27915"/>
    <lineage>
        <taxon>Eukaryota</taxon>
        <taxon>Metazoa</taxon>
        <taxon>Spiralia</taxon>
        <taxon>Lophotrochozoa</taxon>
        <taxon>Annelida</taxon>
        <taxon>Polychaeta</taxon>
        <taxon>Sedentaria</taxon>
        <taxon>Canalipalpata</taxon>
        <taxon>Sabellida</taxon>
        <taxon>Siboglinidae</taxon>
        <taxon>Ridgeia</taxon>
    </lineage>
</organism>
<reference evidence="1" key="1">
    <citation type="journal article" date="2023" name="Mol. Biol. Evol.">
        <title>Third-Generation Sequencing Reveals the Adaptive Role of the Epigenome in Three Deep-Sea Polychaetes.</title>
        <authorList>
            <person name="Perez M."/>
            <person name="Aroh O."/>
            <person name="Sun Y."/>
            <person name="Lan Y."/>
            <person name="Juniper S.K."/>
            <person name="Young C.R."/>
            <person name="Angers B."/>
            <person name="Qian P.Y."/>
        </authorList>
    </citation>
    <scope>NUCLEOTIDE SEQUENCE</scope>
    <source>
        <strain evidence="1">R07B-5</strain>
    </source>
</reference>
<accession>A0AAD9PA53</accession>
<evidence type="ECO:0000313" key="1">
    <source>
        <dbReference type="EMBL" id="KAK2190802.1"/>
    </source>
</evidence>
<sequence>MIDNEGETRSSAHCHMAAALGVGRGCWLCLEVLVRGVLVSIHLHLGDMALLHRCILRHLNEPAATWCH</sequence>
<dbReference type="AlphaFoldDB" id="A0AAD9PA53"/>
<gene>
    <name evidence="1" type="ORF">NP493_68g03022</name>
</gene>
<dbReference type="Proteomes" id="UP001209878">
    <property type="component" value="Unassembled WGS sequence"/>
</dbReference>
<dbReference type="EMBL" id="JAODUO010000068">
    <property type="protein sequence ID" value="KAK2190802.1"/>
    <property type="molecule type" value="Genomic_DNA"/>
</dbReference>
<comment type="caution">
    <text evidence="1">The sequence shown here is derived from an EMBL/GenBank/DDBJ whole genome shotgun (WGS) entry which is preliminary data.</text>
</comment>
<keyword evidence="2" id="KW-1185">Reference proteome</keyword>
<proteinExistence type="predicted"/>
<evidence type="ECO:0000313" key="2">
    <source>
        <dbReference type="Proteomes" id="UP001209878"/>
    </source>
</evidence>
<protein>
    <submittedName>
        <fullName evidence="1">Uncharacterized protein</fullName>
    </submittedName>
</protein>